<evidence type="ECO:0000313" key="1">
    <source>
        <dbReference type="EMBL" id="ESA06876.1"/>
    </source>
</evidence>
<protein>
    <submittedName>
        <fullName evidence="1">Uncharacterized protein</fullName>
    </submittedName>
</protein>
<accession>U9TU41</accession>
<dbReference type="AlphaFoldDB" id="U9TU41"/>
<proteinExistence type="predicted"/>
<sequence>MDELEKINVEETALNIEETVHDVINVVPHDGKPITKMAISPKSKYIVTYSQEDKSFVCWSQELEGPIYDKHASPECYFQSYMDFKVSDKMIIILNKEFIYDMKNEKKLSLIIMNLTM</sequence>
<gene>
    <name evidence="1" type="ORF">GLOINDRAFT_219778</name>
</gene>
<dbReference type="VEuPathDB" id="FungiDB:RhiirFUN_019359"/>
<name>U9TU41_RHIID</name>
<organism evidence="1">
    <name type="scientific">Rhizophagus irregularis (strain DAOM 181602 / DAOM 197198 / MUCL 43194)</name>
    <name type="common">Arbuscular mycorrhizal fungus</name>
    <name type="synonym">Glomus intraradices</name>
    <dbReference type="NCBI Taxonomy" id="747089"/>
    <lineage>
        <taxon>Eukaryota</taxon>
        <taxon>Fungi</taxon>
        <taxon>Fungi incertae sedis</taxon>
        <taxon>Mucoromycota</taxon>
        <taxon>Glomeromycotina</taxon>
        <taxon>Glomeromycetes</taxon>
        <taxon>Glomerales</taxon>
        <taxon>Glomeraceae</taxon>
        <taxon>Rhizophagus</taxon>
    </lineage>
</organism>
<dbReference type="EMBL" id="KI291014">
    <property type="protein sequence ID" value="ESA06876.1"/>
    <property type="molecule type" value="Genomic_DNA"/>
</dbReference>
<dbReference type="HOGENOM" id="CLU_2086046_0_0_1"/>
<reference evidence="1" key="1">
    <citation type="submission" date="2013-07" db="EMBL/GenBank/DDBJ databases">
        <title>The genome of an arbuscular mycorrhizal fungus provides insights into the evolution of the oldest plant symbiosis.</title>
        <authorList>
            <consortium name="DOE Joint Genome Institute"/>
            <person name="Tisserant E."/>
            <person name="Malbreil M."/>
            <person name="Kuo A."/>
            <person name="Kohler A."/>
            <person name="Symeonidi A."/>
            <person name="Balestrini R."/>
            <person name="Charron P."/>
            <person name="Duensing N."/>
            <person name="Frei-dit-Frey N."/>
            <person name="Gianinazzi-Pearson V."/>
            <person name="Gilbert B."/>
            <person name="Handa Y."/>
            <person name="Hijri M."/>
            <person name="Kaul R."/>
            <person name="Kawaguchi M."/>
            <person name="Krajinski F."/>
            <person name="Lammers P."/>
            <person name="Lapierre D."/>
            <person name="Masclaux F.G."/>
            <person name="Murat C."/>
            <person name="Morin E."/>
            <person name="Ndikumana S."/>
            <person name="Pagni M."/>
            <person name="Petitpierre D."/>
            <person name="Requena N."/>
            <person name="Rosikiewicz P."/>
            <person name="Riley R."/>
            <person name="Saito K."/>
            <person name="San Clemente H."/>
            <person name="Shapiro H."/>
            <person name="van Tuinen D."/>
            <person name="Becard G."/>
            <person name="Bonfante P."/>
            <person name="Paszkowski U."/>
            <person name="Shachar-Hill Y."/>
            <person name="Young J.P."/>
            <person name="Sanders I.R."/>
            <person name="Henrissat B."/>
            <person name="Rensing S.A."/>
            <person name="Grigoriev I.V."/>
            <person name="Corradi N."/>
            <person name="Roux C."/>
            <person name="Martin F."/>
        </authorList>
    </citation>
    <scope>NUCLEOTIDE SEQUENCE</scope>
    <source>
        <strain evidence="1">DAOM 197198</strain>
    </source>
</reference>